<keyword evidence="3" id="KW-0560">Oxidoreductase</keyword>
<organism evidence="4 5">
    <name type="scientific">Diaporthe eres</name>
    <name type="common">Phomopsis oblonga</name>
    <dbReference type="NCBI Taxonomy" id="83184"/>
    <lineage>
        <taxon>Eukaryota</taxon>
        <taxon>Fungi</taxon>
        <taxon>Dikarya</taxon>
        <taxon>Ascomycota</taxon>
        <taxon>Pezizomycotina</taxon>
        <taxon>Sordariomycetes</taxon>
        <taxon>Sordariomycetidae</taxon>
        <taxon>Diaporthales</taxon>
        <taxon>Diaporthaceae</taxon>
        <taxon>Diaporthe</taxon>
        <taxon>Diaporthe eres species complex</taxon>
    </lineage>
</organism>
<evidence type="ECO:0000256" key="3">
    <source>
        <dbReference type="ARBA" id="ARBA00023002"/>
    </source>
</evidence>
<dbReference type="PANTHER" id="PTHR48107">
    <property type="entry name" value="NADPH-DEPENDENT ALDEHYDE REDUCTASE-LIKE PROTEIN, CHLOROPLASTIC-RELATED"/>
    <property type="match status" value="1"/>
</dbReference>
<dbReference type="PANTHER" id="PTHR48107:SF7">
    <property type="entry name" value="RE15974P"/>
    <property type="match status" value="1"/>
</dbReference>
<evidence type="ECO:0000313" key="5">
    <source>
        <dbReference type="Proteomes" id="UP001430848"/>
    </source>
</evidence>
<reference evidence="4 5" key="1">
    <citation type="submission" date="2024-02" db="EMBL/GenBank/DDBJ databases">
        <title>De novo assembly and annotation of 12 fungi associated with fruit tree decline syndrome in Ontario, Canada.</title>
        <authorList>
            <person name="Sulman M."/>
            <person name="Ellouze W."/>
            <person name="Ilyukhin E."/>
        </authorList>
    </citation>
    <scope>NUCLEOTIDE SEQUENCE [LARGE SCALE GENOMIC DNA]</scope>
    <source>
        <strain evidence="4 5">M169</strain>
    </source>
</reference>
<evidence type="ECO:0000256" key="2">
    <source>
        <dbReference type="ARBA" id="ARBA00022857"/>
    </source>
</evidence>
<name>A0ABR1PDK9_DIAER</name>
<dbReference type="InterPro" id="IPR002347">
    <property type="entry name" value="SDR_fam"/>
</dbReference>
<dbReference type="InterPro" id="IPR036291">
    <property type="entry name" value="NAD(P)-bd_dom_sf"/>
</dbReference>
<keyword evidence="5" id="KW-1185">Reference proteome</keyword>
<dbReference type="InterPro" id="IPR020904">
    <property type="entry name" value="Sc_DH/Rdtase_CS"/>
</dbReference>
<keyword evidence="2" id="KW-0521">NADP</keyword>
<dbReference type="SUPFAM" id="SSF51735">
    <property type="entry name" value="NAD(P)-binding Rossmann-fold domains"/>
    <property type="match status" value="1"/>
</dbReference>
<dbReference type="Gene3D" id="3.40.50.720">
    <property type="entry name" value="NAD(P)-binding Rossmann-like Domain"/>
    <property type="match status" value="1"/>
</dbReference>
<comment type="similarity">
    <text evidence="1">Belongs to the short-chain dehydrogenases/reductases (SDR) family.</text>
</comment>
<dbReference type="PROSITE" id="PS00061">
    <property type="entry name" value="ADH_SHORT"/>
    <property type="match status" value="1"/>
</dbReference>
<dbReference type="PRINTS" id="PR00081">
    <property type="entry name" value="GDHRDH"/>
</dbReference>
<dbReference type="Proteomes" id="UP001430848">
    <property type="component" value="Unassembled WGS sequence"/>
</dbReference>
<gene>
    <name evidence="4" type="ORF">SLS63_004624</name>
</gene>
<comment type="caution">
    <text evidence="4">The sequence shown here is derived from an EMBL/GenBank/DDBJ whole genome shotgun (WGS) entry which is preliminary data.</text>
</comment>
<accession>A0ABR1PDK9</accession>
<evidence type="ECO:0000313" key="4">
    <source>
        <dbReference type="EMBL" id="KAK7733838.1"/>
    </source>
</evidence>
<protein>
    <submittedName>
        <fullName evidence="4">Uncharacterized protein</fullName>
    </submittedName>
</protein>
<dbReference type="EMBL" id="JAKNSF020000017">
    <property type="protein sequence ID" value="KAK7733838.1"/>
    <property type="molecule type" value="Genomic_DNA"/>
</dbReference>
<proteinExistence type="inferred from homology"/>
<evidence type="ECO:0000256" key="1">
    <source>
        <dbReference type="ARBA" id="ARBA00006484"/>
    </source>
</evidence>
<dbReference type="Pfam" id="PF13561">
    <property type="entry name" value="adh_short_C2"/>
    <property type="match status" value="1"/>
</dbReference>
<sequence length="266" mass="27291">MSSKPPATPSLAGRVAVVSGSSQGIGAAIARELSSRGAALVLNYPDPSQLANAEAVRDSLLPNTEAIAVEADMSTVDGPAALISAAVARFGRVDILVNNAGRGDHTNLRDLTPERWAAVFDLNARGPALLTQAALPHLSSRGGGGSSRIVNVVSPTSRDPPGPDWTLYGGSKGALYSMTRAWAKELPREYGCTVNAVAPGPVDGLAINSAPDEFKKGLAVLSEATPVAPRLTQAAEVAWAVAMLCEEGAGWINGDIVNVSGGLHLL</sequence>
<dbReference type="PRINTS" id="PR00080">
    <property type="entry name" value="SDRFAMILY"/>
</dbReference>